<dbReference type="AlphaFoldDB" id="A0A8A5Y7F4"/>
<dbReference type="Pfam" id="PF06455">
    <property type="entry name" value="NADH5_C"/>
    <property type="match status" value="1"/>
</dbReference>
<feature type="transmembrane region" description="Helical" evidence="17">
    <location>
        <begin position="255"/>
        <end position="273"/>
    </location>
</feature>
<feature type="domain" description="NADH dehydrogenase subunit 5 C-terminal" evidence="20">
    <location>
        <begin position="375"/>
        <end position="544"/>
    </location>
</feature>
<evidence type="ECO:0000256" key="3">
    <source>
        <dbReference type="ARBA" id="ARBA00012944"/>
    </source>
</evidence>
<dbReference type="EMBL" id="MT832081">
    <property type="protein sequence ID" value="QTH31101.1"/>
    <property type="molecule type" value="Genomic_DNA"/>
</dbReference>
<feature type="transmembrane region" description="Helical" evidence="17">
    <location>
        <begin position="166"/>
        <end position="189"/>
    </location>
</feature>
<feature type="transmembrane region" description="Helical" evidence="17">
    <location>
        <begin position="100"/>
        <end position="120"/>
    </location>
</feature>
<dbReference type="GO" id="GO:0008137">
    <property type="term" value="F:NADH dehydrogenase (ubiquinone) activity"/>
    <property type="evidence" value="ECO:0007669"/>
    <property type="project" value="UniProtKB-EC"/>
</dbReference>
<keyword evidence="14 17" id="KW-0496">Mitochondrion</keyword>
<evidence type="ECO:0000259" key="20">
    <source>
        <dbReference type="Pfam" id="PF06455"/>
    </source>
</evidence>
<dbReference type="InterPro" id="IPR010934">
    <property type="entry name" value="NADH_DH_su5_C"/>
</dbReference>
<keyword evidence="11 17" id="KW-1133">Transmembrane helix</keyword>
<geneLocation type="mitochondrion" evidence="21"/>
<keyword evidence="9" id="KW-1278">Translocase</keyword>
<keyword evidence="13 17" id="KW-0830">Ubiquinone</keyword>
<keyword evidence="5 17" id="KW-0813">Transport</keyword>
<keyword evidence="6" id="KW-0679">Respiratory chain</keyword>
<dbReference type="Pfam" id="PF00662">
    <property type="entry name" value="Proton_antipo_N"/>
    <property type="match status" value="1"/>
</dbReference>
<proteinExistence type="inferred from homology"/>
<evidence type="ECO:0000256" key="9">
    <source>
        <dbReference type="ARBA" id="ARBA00022967"/>
    </source>
</evidence>
<sequence>MSMIISFFSFPMLISSFLLIYWNKMLILEFPILFLNFSMKLTFILDWMSSMFSCVVTIISSMVLMFSMVYISKEDYYRFSLILFIFMMSMIILIFSNNLIFLMIGWDGLGISSYILVIFYQDSKSLNSGAITIFSNRIGDVCILLSISTLMILSTWELHLNKIFPFISLTFLLLASMTKSAQIPFSSWLPAAMAAPTPISALVHSSTLVTAGIYLSIRFLNFNHPLIISIIIFSSLTTLILSSITASMESDAKKIIAYSTLSQIAIMMFSVGLGNLKVAFFHLITHALFKSTLFLCAGYSIHNSSYQDMRFMNFNYFDKASLSSIISISSSALLGLPFLAGFYSKDMIIEFMLVSSFNQSIVMLMCLSLGMTPCYSIRLLYILFSSEMKKAPEMLLKSNSFLTYPLFLLSPFSVFLGALISWTLPFNNHFTTPLSWKISFLILILLGFLLSFLLNSYAKKLKLLEIKSLTLFMLNILTTKIPSKMLKFNFLFFPLEKNWNDPLMTKYPLDSSMMLSNQKFILSNSNILIFLFSILILLIFIFIFSLM</sequence>
<evidence type="ECO:0000256" key="5">
    <source>
        <dbReference type="ARBA" id="ARBA00022448"/>
    </source>
</evidence>
<dbReference type="GO" id="GO:0042773">
    <property type="term" value="P:ATP synthesis coupled electron transport"/>
    <property type="evidence" value="ECO:0007669"/>
    <property type="project" value="InterPro"/>
</dbReference>
<comment type="function">
    <text evidence="1">Core subunit of the mitochondrial membrane respiratory chain NADH dehydrogenase (Complex I) that is believed to belong to the minimal assembly required for catalysis. Complex I functions in the transfer of electrons from NADH to the respiratory chain. The immediate electron acceptor for the enzyme is believed to be ubiquinone.</text>
</comment>
<dbReference type="EC" id="7.1.1.2" evidence="3 17"/>
<keyword evidence="15 17" id="KW-0472">Membrane</keyword>
<feature type="transmembrane region" description="Helical" evidence="17">
    <location>
        <begin position="434"/>
        <end position="454"/>
    </location>
</feature>
<dbReference type="InterPro" id="IPR001750">
    <property type="entry name" value="ND/Mrp_TM"/>
</dbReference>
<feature type="transmembrane region" description="Helical" evidence="17">
    <location>
        <begin position="7"/>
        <end position="27"/>
    </location>
</feature>
<keyword evidence="12 17" id="KW-0520">NAD</keyword>
<dbReference type="GO" id="GO:0003954">
    <property type="term" value="F:NADH dehydrogenase activity"/>
    <property type="evidence" value="ECO:0007669"/>
    <property type="project" value="TreeGrafter"/>
</dbReference>
<feature type="transmembrane region" description="Helical" evidence="17">
    <location>
        <begin position="322"/>
        <end position="340"/>
    </location>
</feature>
<evidence type="ECO:0000256" key="11">
    <source>
        <dbReference type="ARBA" id="ARBA00022989"/>
    </source>
</evidence>
<evidence type="ECO:0000259" key="18">
    <source>
        <dbReference type="Pfam" id="PF00361"/>
    </source>
</evidence>
<keyword evidence="8" id="KW-0999">Mitochondrion inner membrane</keyword>
<feature type="transmembrane region" description="Helical" evidence="17">
    <location>
        <begin position="360"/>
        <end position="381"/>
    </location>
</feature>
<protein>
    <recommendedName>
        <fullName evidence="4 17">NADH-ubiquinone oxidoreductase chain 5</fullName>
        <ecNumber evidence="3 17">7.1.1.2</ecNumber>
    </recommendedName>
</protein>
<evidence type="ECO:0000256" key="15">
    <source>
        <dbReference type="ARBA" id="ARBA00023136"/>
    </source>
</evidence>
<dbReference type="GO" id="GO:0015990">
    <property type="term" value="P:electron transport coupled proton transport"/>
    <property type="evidence" value="ECO:0007669"/>
    <property type="project" value="TreeGrafter"/>
</dbReference>
<feature type="transmembrane region" description="Helical" evidence="17">
    <location>
        <begin position="76"/>
        <end position="94"/>
    </location>
</feature>
<evidence type="ECO:0000256" key="14">
    <source>
        <dbReference type="ARBA" id="ARBA00023128"/>
    </source>
</evidence>
<evidence type="ECO:0000256" key="7">
    <source>
        <dbReference type="ARBA" id="ARBA00022692"/>
    </source>
</evidence>
<comment type="similarity">
    <text evidence="17">Belongs to the complex I subunit 5 family.</text>
</comment>
<accession>A0A8A5Y7F4</accession>
<reference evidence="21" key="1">
    <citation type="submission" date="2020-08" db="EMBL/GenBank/DDBJ databases">
        <authorList>
            <person name="He A.A."/>
            <person name="Guo J.J."/>
            <person name="Huang Z.Z."/>
            <person name="Liu J.J."/>
            <person name="Xu X.X."/>
        </authorList>
    </citation>
    <scope>NUCLEOTIDE SEQUENCE</scope>
</reference>
<evidence type="ECO:0000256" key="17">
    <source>
        <dbReference type="RuleBase" id="RU003404"/>
    </source>
</evidence>
<evidence type="ECO:0000256" key="16">
    <source>
        <dbReference type="ARBA" id="ARBA00049551"/>
    </source>
</evidence>
<comment type="subcellular location">
    <subcellularLocation>
        <location evidence="2">Mitochondrion inner membrane</location>
        <topology evidence="2">Multi-pass membrane protein</topology>
    </subcellularLocation>
</comment>
<feature type="domain" description="NADH:quinone oxidoreductase/Mrp antiporter transmembrane" evidence="18">
    <location>
        <begin position="96"/>
        <end position="368"/>
    </location>
</feature>
<evidence type="ECO:0000256" key="8">
    <source>
        <dbReference type="ARBA" id="ARBA00022792"/>
    </source>
</evidence>
<dbReference type="PRINTS" id="PR01434">
    <property type="entry name" value="NADHDHGNASE5"/>
</dbReference>
<feature type="transmembrane region" description="Helical" evidence="17">
    <location>
        <begin position="279"/>
        <end position="301"/>
    </location>
</feature>
<dbReference type="InterPro" id="IPR001516">
    <property type="entry name" value="Proton_antipo_N"/>
</dbReference>
<evidence type="ECO:0000256" key="1">
    <source>
        <dbReference type="ARBA" id="ARBA00003257"/>
    </source>
</evidence>
<evidence type="ECO:0000256" key="4">
    <source>
        <dbReference type="ARBA" id="ARBA00021096"/>
    </source>
</evidence>
<comment type="catalytic activity">
    <reaction evidence="16 17">
        <text>a ubiquinone + NADH + 5 H(+)(in) = a ubiquinol + NAD(+) + 4 H(+)(out)</text>
        <dbReference type="Rhea" id="RHEA:29091"/>
        <dbReference type="Rhea" id="RHEA-COMP:9565"/>
        <dbReference type="Rhea" id="RHEA-COMP:9566"/>
        <dbReference type="ChEBI" id="CHEBI:15378"/>
        <dbReference type="ChEBI" id="CHEBI:16389"/>
        <dbReference type="ChEBI" id="CHEBI:17976"/>
        <dbReference type="ChEBI" id="CHEBI:57540"/>
        <dbReference type="ChEBI" id="CHEBI:57945"/>
        <dbReference type="EC" id="7.1.1.2"/>
    </reaction>
</comment>
<dbReference type="InterPro" id="IPR003945">
    <property type="entry name" value="NU5C-like"/>
</dbReference>
<dbReference type="GO" id="GO:0005743">
    <property type="term" value="C:mitochondrial inner membrane"/>
    <property type="evidence" value="ECO:0007669"/>
    <property type="project" value="UniProtKB-SubCell"/>
</dbReference>
<dbReference type="PANTHER" id="PTHR42829:SF2">
    <property type="entry name" value="NADH-UBIQUINONE OXIDOREDUCTASE CHAIN 5"/>
    <property type="match status" value="1"/>
</dbReference>
<evidence type="ECO:0000313" key="21">
    <source>
        <dbReference type="EMBL" id="QTH31101.1"/>
    </source>
</evidence>
<evidence type="ECO:0000256" key="12">
    <source>
        <dbReference type="ARBA" id="ARBA00023027"/>
    </source>
</evidence>
<feature type="transmembrane region" description="Helical" evidence="17">
    <location>
        <begin position="201"/>
        <end position="220"/>
    </location>
</feature>
<evidence type="ECO:0000256" key="13">
    <source>
        <dbReference type="ARBA" id="ARBA00023075"/>
    </source>
</evidence>
<feature type="domain" description="NADH-Ubiquinone oxidoreductase (complex I) chain 5 N-terminal" evidence="19">
    <location>
        <begin position="36"/>
        <end position="79"/>
    </location>
</feature>
<dbReference type="PANTHER" id="PTHR42829">
    <property type="entry name" value="NADH-UBIQUINONE OXIDOREDUCTASE CHAIN 5"/>
    <property type="match status" value="1"/>
</dbReference>
<dbReference type="Pfam" id="PF00361">
    <property type="entry name" value="Proton_antipo_M"/>
    <property type="match status" value="1"/>
</dbReference>
<evidence type="ECO:0000256" key="2">
    <source>
        <dbReference type="ARBA" id="ARBA00004448"/>
    </source>
</evidence>
<organism evidence="21">
    <name type="scientific">Atypus karschi</name>
    <dbReference type="NCBI Taxonomy" id="2337319"/>
    <lineage>
        <taxon>Eukaryota</taxon>
        <taxon>Metazoa</taxon>
        <taxon>Ecdysozoa</taxon>
        <taxon>Arthropoda</taxon>
        <taxon>Chelicerata</taxon>
        <taxon>Arachnida</taxon>
        <taxon>Araneae</taxon>
        <taxon>Mygalomorphae</taxon>
        <taxon>Atypoidea</taxon>
        <taxon>Atypidae</taxon>
        <taxon>Atypus</taxon>
    </lineage>
</organism>
<feature type="transmembrane region" description="Helical" evidence="17">
    <location>
        <begin position="141"/>
        <end position="160"/>
    </location>
</feature>
<evidence type="ECO:0000256" key="6">
    <source>
        <dbReference type="ARBA" id="ARBA00022660"/>
    </source>
</evidence>
<feature type="transmembrane region" description="Helical" evidence="17">
    <location>
        <begin position="527"/>
        <end position="546"/>
    </location>
</feature>
<evidence type="ECO:0000259" key="19">
    <source>
        <dbReference type="Pfam" id="PF00662"/>
    </source>
</evidence>
<feature type="transmembrane region" description="Helical" evidence="17">
    <location>
        <begin position="47"/>
        <end position="69"/>
    </location>
</feature>
<gene>
    <name evidence="21" type="primary">nad5</name>
</gene>
<comment type="function">
    <text evidence="17">Core subunit of the mitochondrial membrane respiratory chain NADH dehydrogenase (Complex I) which catalyzes electron transfer from NADH through the respiratory chain, using ubiquinone as an electron acceptor. Essential for the catalytic activity and assembly of complex I.</text>
</comment>
<feature type="transmembrane region" description="Helical" evidence="17">
    <location>
        <begin position="401"/>
        <end position="422"/>
    </location>
</feature>
<keyword evidence="10" id="KW-0249">Electron transport</keyword>
<evidence type="ECO:0000256" key="10">
    <source>
        <dbReference type="ARBA" id="ARBA00022982"/>
    </source>
</evidence>
<name>A0A8A5Y7F4_9ARAC</name>
<keyword evidence="7 17" id="KW-0812">Transmembrane</keyword>
<feature type="transmembrane region" description="Helical" evidence="17">
    <location>
        <begin position="226"/>
        <end position="248"/>
    </location>
</feature>